<feature type="region of interest" description="Disordered" evidence="1">
    <location>
        <begin position="406"/>
        <end position="590"/>
    </location>
</feature>
<organism evidence="2 3">
    <name type="scientific">Pseudonocardia xishanensis</name>
    <dbReference type="NCBI Taxonomy" id="630995"/>
    <lineage>
        <taxon>Bacteria</taxon>
        <taxon>Bacillati</taxon>
        <taxon>Actinomycetota</taxon>
        <taxon>Actinomycetes</taxon>
        <taxon>Pseudonocardiales</taxon>
        <taxon>Pseudonocardiaceae</taxon>
        <taxon>Pseudonocardia</taxon>
    </lineage>
</organism>
<sequence length="1063" mass="106664">MTEAVRRGGDESSGAGMTAVAASLRWSRPDLTAGLAGHAAEVTPGGDPGWLLASGWRVHGVAATGDGRSVLGEVLGEIVRAGVDPGGAGGLRLVVEAAAVCLDNGDTGVARRLAERVLAAAPDSTELRLDARLVLVRIAVAAPGPGLDVERLLAEARADAGALPGVGPAAAVSLAAAAVARAAGRPAEAVEAAEAGLRVCGDAAPRSAPALVDALAAHRIGGLIALARMPQAREAAREALAAGGRAGSSRQAAQLRLVVAQTTADDPDAAGRVLAEAADHASAVDAPGLEAACRTASAELAERSGALDVALREMRAGMAAEQRDKERGRRLRELVTEYERALGEARTAAQAAVSSAPVAEARASRSTSPSSSRASTLSAIDALLGSFDTAAEALGADPLASPVPARRADAAVGRGRRAATAPATSADGHPSDRDDPAQAEPADGRVGAGRPAPVGTSAGWDDSLQVDTGQAGARWSASVETASAAGEDSAQAPRVGAGPAGRRRAAPVESGPAGGDDSAREIPVGGEPSGAEQSGAERSGARQPGAEQAGSGGVGPSVQVDALSQDTGRPARARRRARATAVEIEEGAESAPLSYGALLGDALICELRASGRWSDDGAGAWPRLARDRDRDAVSEAAPVSGAGGSGRSVLDDPVPDHARRQEQGSRREGRAARRRAAEAAAHPSRSVPRDPAATRGDEPAPDQQGAPLSDGRGGDVGRAGSTTESTLGRVAEPVAETAADDWLRSTLAELDRMWGRAGGGEPSDPGAGEDRRAVGAEDRPPVVRHGERGAADGSDDPSAVGVSVVIDLVEGLDRLRTRQAERVMRDLADRMRVHLPSRGRIRDEDPATLQVDLPGRDKAECAAWLHPVIRDLATAVAGAMSLDPIGMGGMTAFRLRGTVYGTDGQPGVQLVQELPEPGADSGRGGTAHPDDLAGRRAGGRRRHRRAAEPADEEDDSEPAADPTPSGAAATARAGAHSAPVRSANASAAAASSVTAPSVTAPSATAPSRTAPSAGAAAGDGPSRNAVSSSGGSPGAEPGAAAVPEEKLGLGDLLAGAMAAYRGM</sequence>
<comment type="caution">
    <text evidence="2">The sequence shown here is derived from an EMBL/GenBank/DDBJ whole genome shotgun (WGS) entry which is preliminary data.</text>
</comment>
<feature type="region of interest" description="Disordered" evidence="1">
    <location>
        <begin position="754"/>
        <end position="799"/>
    </location>
</feature>
<evidence type="ECO:0000313" key="2">
    <source>
        <dbReference type="EMBL" id="GAA4552002.1"/>
    </source>
</evidence>
<feature type="region of interest" description="Disordered" evidence="1">
    <location>
        <begin position="904"/>
        <end position="1048"/>
    </location>
</feature>
<feature type="region of interest" description="Disordered" evidence="1">
    <location>
        <begin position="612"/>
        <end position="733"/>
    </location>
</feature>
<feature type="region of interest" description="Disordered" evidence="1">
    <location>
        <begin position="352"/>
        <end position="375"/>
    </location>
</feature>
<feature type="compositionally biased region" description="Acidic residues" evidence="1">
    <location>
        <begin position="949"/>
        <end position="958"/>
    </location>
</feature>
<dbReference type="EMBL" id="BAABGT010000069">
    <property type="protein sequence ID" value="GAA4552002.1"/>
    <property type="molecule type" value="Genomic_DNA"/>
</dbReference>
<dbReference type="Proteomes" id="UP001501598">
    <property type="component" value="Unassembled WGS sequence"/>
</dbReference>
<accession>A0ABP8RYA2</accession>
<name>A0ABP8RYA2_9PSEU</name>
<feature type="compositionally biased region" description="Basic and acidic residues" evidence="1">
    <location>
        <begin position="624"/>
        <end position="633"/>
    </location>
</feature>
<evidence type="ECO:0000256" key="1">
    <source>
        <dbReference type="SAM" id="MobiDB-lite"/>
    </source>
</evidence>
<reference evidence="3" key="1">
    <citation type="journal article" date="2019" name="Int. J. Syst. Evol. Microbiol.">
        <title>The Global Catalogue of Microorganisms (GCM) 10K type strain sequencing project: providing services to taxonomists for standard genome sequencing and annotation.</title>
        <authorList>
            <consortium name="The Broad Institute Genomics Platform"/>
            <consortium name="The Broad Institute Genome Sequencing Center for Infectious Disease"/>
            <person name="Wu L."/>
            <person name="Ma J."/>
        </authorList>
    </citation>
    <scope>NUCLEOTIDE SEQUENCE [LARGE SCALE GENOMIC DNA]</scope>
    <source>
        <strain evidence="3">JCM 17906</strain>
    </source>
</reference>
<evidence type="ECO:0000313" key="3">
    <source>
        <dbReference type="Proteomes" id="UP001501598"/>
    </source>
</evidence>
<keyword evidence="3" id="KW-1185">Reference proteome</keyword>
<protein>
    <recommendedName>
        <fullName evidence="4">GGDEF domain-containing protein</fullName>
    </recommendedName>
</protein>
<gene>
    <name evidence="2" type="ORF">GCM10023175_44920</name>
</gene>
<dbReference type="RefSeq" id="WP_345421916.1">
    <property type="nucleotide sequence ID" value="NZ_BAABGT010000069.1"/>
</dbReference>
<feature type="compositionally biased region" description="Basic and acidic residues" evidence="1">
    <location>
        <begin position="768"/>
        <end position="790"/>
    </location>
</feature>
<evidence type="ECO:0008006" key="4">
    <source>
        <dbReference type="Google" id="ProtNLM"/>
    </source>
</evidence>
<feature type="compositionally biased region" description="Low complexity" evidence="1">
    <location>
        <begin position="406"/>
        <end position="427"/>
    </location>
</feature>
<feature type="compositionally biased region" description="Low complexity" evidence="1">
    <location>
        <begin position="959"/>
        <end position="1042"/>
    </location>
</feature>
<feature type="compositionally biased region" description="Basic and acidic residues" evidence="1">
    <location>
        <begin position="654"/>
        <end position="677"/>
    </location>
</feature>
<proteinExistence type="predicted"/>